<protein>
    <submittedName>
        <fullName evidence="1">Uncharacterized protein</fullName>
    </submittedName>
</protein>
<organism evidence="1 2">
    <name type="scientific">Melastoma candidum</name>
    <dbReference type="NCBI Taxonomy" id="119954"/>
    <lineage>
        <taxon>Eukaryota</taxon>
        <taxon>Viridiplantae</taxon>
        <taxon>Streptophyta</taxon>
        <taxon>Embryophyta</taxon>
        <taxon>Tracheophyta</taxon>
        <taxon>Spermatophyta</taxon>
        <taxon>Magnoliopsida</taxon>
        <taxon>eudicotyledons</taxon>
        <taxon>Gunneridae</taxon>
        <taxon>Pentapetalae</taxon>
        <taxon>rosids</taxon>
        <taxon>malvids</taxon>
        <taxon>Myrtales</taxon>
        <taxon>Melastomataceae</taxon>
        <taxon>Melastomatoideae</taxon>
        <taxon>Melastomateae</taxon>
        <taxon>Melastoma</taxon>
    </lineage>
</organism>
<dbReference type="EMBL" id="CM042883">
    <property type="protein sequence ID" value="KAI4377224.1"/>
    <property type="molecule type" value="Genomic_DNA"/>
</dbReference>
<accession>A0ACB9RHY7</accession>
<sequence length="270" mass="30703">MGTEFVSAINLLTALPGRDAFPCRGSDDEWGYPHDGQGKERQAVWSGSWARILESMGVPEDARCLESIRRKMQTQEDTFKQQVRDLHRLYGTQKKIMGELKKEMERDRFSSPLESRNANYINWPHQMDQTAAAGSSFHLHRLNGDQFSQDRNASCSREATRIRRGVDREIRPSKGHDPSIDEELLRPHLAAPDTRLAERIDDGLDEERNVELTLGIGRESSRRKPESCSLIYQEPEVRPSKERSSASVNSDHRGACNSTGDQRLPQNFGI</sequence>
<reference evidence="2" key="1">
    <citation type="journal article" date="2023" name="Front. Plant Sci.">
        <title>Chromosomal-level genome assembly of Melastoma candidum provides insights into trichome evolution.</title>
        <authorList>
            <person name="Zhong Y."/>
            <person name="Wu W."/>
            <person name="Sun C."/>
            <person name="Zou P."/>
            <person name="Liu Y."/>
            <person name="Dai S."/>
            <person name="Zhou R."/>
        </authorList>
    </citation>
    <scope>NUCLEOTIDE SEQUENCE [LARGE SCALE GENOMIC DNA]</scope>
</reference>
<dbReference type="Proteomes" id="UP001057402">
    <property type="component" value="Chromosome 4"/>
</dbReference>
<evidence type="ECO:0000313" key="2">
    <source>
        <dbReference type="Proteomes" id="UP001057402"/>
    </source>
</evidence>
<name>A0ACB9RHY7_9MYRT</name>
<evidence type="ECO:0000313" key="1">
    <source>
        <dbReference type="EMBL" id="KAI4377224.1"/>
    </source>
</evidence>
<gene>
    <name evidence="1" type="ORF">MLD38_014889</name>
</gene>
<proteinExistence type="predicted"/>
<comment type="caution">
    <text evidence="1">The sequence shown here is derived from an EMBL/GenBank/DDBJ whole genome shotgun (WGS) entry which is preliminary data.</text>
</comment>
<keyword evidence="2" id="KW-1185">Reference proteome</keyword>